<dbReference type="OrthoDB" id="1189907at2"/>
<sequence length="264" mass="30949">MKKQLLYIMFLVWLSGCSDSNNEDINGTPDSINVSEQIVGRWMPFKTVLNDQVVYNRKTFTGMESDTHYERILFKNDQSVRKSTSDGNIDLFTWELNATNDTLILAKGQSNERRYFIENVSKDSLTYSIEPFAGHKVIYSFVKEHKKEINRSDLICKDWKYDLVWARLFSMDGFKYVRNGSVDNLFYEKAKVSFNTNGTFSVYSNNVLHEQGIWHLDLDDMLLVIEGDFKREATLLELKEDTMVFVFKNTKDNNIHYQMDFSTF</sequence>
<accession>A0A1I6VLB3</accession>
<protein>
    <recommendedName>
        <fullName evidence="3">Lipocalin-like domain-containing protein</fullName>
    </recommendedName>
</protein>
<proteinExistence type="predicted"/>
<dbReference type="Proteomes" id="UP000183209">
    <property type="component" value="Unassembled WGS sequence"/>
</dbReference>
<evidence type="ECO:0000313" key="2">
    <source>
        <dbReference type="Proteomes" id="UP000183209"/>
    </source>
</evidence>
<evidence type="ECO:0008006" key="3">
    <source>
        <dbReference type="Google" id="ProtNLM"/>
    </source>
</evidence>
<organism evidence="1 2">
    <name type="scientific">Zhouia amylolytica</name>
    <dbReference type="NCBI Taxonomy" id="376730"/>
    <lineage>
        <taxon>Bacteria</taxon>
        <taxon>Pseudomonadati</taxon>
        <taxon>Bacteroidota</taxon>
        <taxon>Flavobacteriia</taxon>
        <taxon>Flavobacteriales</taxon>
        <taxon>Flavobacteriaceae</taxon>
        <taxon>Zhouia</taxon>
    </lineage>
</organism>
<name>A0A1I6VLB3_9FLAO</name>
<dbReference type="AlphaFoldDB" id="A0A1I6VLB3"/>
<gene>
    <name evidence="1" type="ORF">SAMN04487906_3211</name>
</gene>
<dbReference type="PROSITE" id="PS51257">
    <property type="entry name" value="PROKAR_LIPOPROTEIN"/>
    <property type="match status" value="1"/>
</dbReference>
<dbReference type="EMBL" id="FPAG01000010">
    <property type="protein sequence ID" value="SFT14508.1"/>
    <property type="molecule type" value="Genomic_DNA"/>
</dbReference>
<evidence type="ECO:0000313" key="1">
    <source>
        <dbReference type="EMBL" id="SFT14508.1"/>
    </source>
</evidence>
<reference evidence="1 2" key="1">
    <citation type="submission" date="2016-10" db="EMBL/GenBank/DDBJ databases">
        <authorList>
            <person name="de Groot N.N."/>
        </authorList>
    </citation>
    <scope>NUCLEOTIDE SEQUENCE [LARGE SCALE GENOMIC DNA]</scope>
    <source>
        <strain evidence="1 2">CGMCC 1.6114</strain>
    </source>
</reference>
<dbReference type="RefSeq" id="WP_038263219.1">
    <property type="nucleotide sequence ID" value="NZ_FPAG01000010.1"/>
</dbReference>